<dbReference type="STRING" id="393762.SAMN05660472_02368"/>
<dbReference type="AlphaFoldDB" id="A0A1G9G6H4"/>
<reference evidence="3 4" key="1">
    <citation type="submission" date="2016-10" db="EMBL/GenBank/DDBJ databases">
        <authorList>
            <person name="de Groot N.N."/>
        </authorList>
    </citation>
    <scope>NUCLEOTIDE SEQUENCE [LARGE SCALE GENOMIC DNA]</scope>
    <source>
        <strain evidence="3 4">DSM 18346</strain>
    </source>
</reference>
<dbReference type="PANTHER" id="PTHR36836">
    <property type="entry name" value="COLANIC ACID BIOSYNTHESIS PROTEIN WCAK"/>
    <property type="match status" value="1"/>
</dbReference>
<keyword evidence="1" id="KW-0175">Coiled coil</keyword>
<dbReference type="EMBL" id="FNFP01000005">
    <property type="protein sequence ID" value="SDK96269.1"/>
    <property type="molecule type" value="Genomic_DNA"/>
</dbReference>
<evidence type="ECO:0000259" key="2">
    <source>
        <dbReference type="Pfam" id="PF04230"/>
    </source>
</evidence>
<dbReference type="Pfam" id="PF04230">
    <property type="entry name" value="PS_pyruv_trans"/>
    <property type="match status" value="1"/>
</dbReference>
<proteinExistence type="predicted"/>
<dbReference type="InterPro" id="IPR019896">
    <property type="entry name" value="Polysacch_pyruvyl_Trfase_CsaB"/>
</dbReference>
<dbReference type="NCBIfam" id="TIGR03609">
    <property type="entry name" value="S_layer_CsaB"/>
    <property type="match status" value="1"/>
</dbReference>
<evidence type="ECO:0000313" key="4">
    <source>
        <dbReference type="Proteomes" id="UP000198718"/>
    </source>
</evidence>
<sequence length="365" mass="41800">MRNIFLFGYYGFDNTGDEAILEAIIEQIRKAKPDARLTALSYNAKDTEKKHKISAVSRNHFKDVIKAIKEADVVISGGGSILQDVTSSRSLLYYLAIIFAAKQMGKKVMFYGNGFGPIKRYVNKKFVQYIINQVDAITVRDYQSKEFMQYLGVKKDIIVTADVALGLEAISEDKIREIVLKEEMDLDKKWIGISARDWKGQKNYKETIAQTADYLMGRNYEVVFIPMQFPSDVHTSIEIAGMMKNQPKIITQKYTPREIIGLLSKLNLLIGMRLHSLIFSAIAEVPMVGLEYDTKIKNFLKLVNQKNGGDVENLDMIHLWATIDAVLEHREDYIQQLKEAKKNLYKKTEANVEVFKRFIEEGENK</sequence>
<feature type="coiled-coil region" evidence="1">
    <location>
        <begin position="323"/>
        <end position="350"/>
    </location>
</feature>
<dbReference type="Gene3D" id="3.40.50.2000">
    <property type="entry name" value="Glycogen Phosphorylase B"/>
    <property type="match status" value="1"/>
</dbReference>
<dbReference type="OrthoDB" id="3199616at2"/>
<dbReference type="RefSeq" id="WP_090553897.1">
    <property type="nucleotide sequence ID" value="NZ_FNFP01000005.1"/>
</dbReference>
<evidence type="ECO:0000313" key="3">
    <source>
        <dbReference type="EMBL" id="SDK96269.1"/>
    </source>
</evidence>
<dbReference type="PANTHER" id="PTHR36836:SF1">
    <property type="entry name" value="COLANIC ACID BIOSYNTHESIS PROTEIN WCAK"/>
    <property type="match status" value="1"/>
</dbReference>
<keyword evidence="4" id="KW-1185">Reference proteome</keyword>
<dbReference type="GO" id="GO:0016740">
    <property type="term" value="F:transferase activity"/>
    <property type="evidence" value="ECO:0007669"/>
    <property type="project" value="UniProtKB-KW"/>
</dbReference>
<protein>
    <submittedName>
        <fullName evidence="3">Polysaccharide pyruvyl transferase CsaB</fullName>
    </submittedName>
</protein>
<name>A0A1G9G6H4_9FIRM</name>
<dbReference type="SUPFAM" id="SSF53756">
    <property type="entry name" value="UDP-Glycosyltransferase/glycogen phosphorylase"/>
    <property type="match status" value="1"/>
</dbReference>
<gene>
    <name evidence="3" type="ORF">SAMN05660472_02368</name>
</gene>
<dbReference type="InterPro" id="IPR007345">
    <property type="entry name" value="Polysacch_pyruvyl_Trfase"/>
</dbReference>
<feature type="domain" description="Polysaccharide pyruvyl transferase" evidence="2">
    <location>
        <begin position="14"/>
        <end position="293"/>
    </location>
</feature>
<accession>A0A1G9G6H4</accession>
<dbReference type="Proteomes" id="UP000198718">
    <property type="component" value="Unassembled WGS sequence"/>
</dbReference>
<evidence type="ECO:0000256" key="1">
    <source>
        <dbReference type="SAM" id="Coils"/>
    </source>
</evidence>
<organism evidence="3 4">
    <name type="scientific">Natronincola ferrireducens</name>
    <dbReference type="NCBI Taxonomy" id="393762"/>
    <lineage>
        <taxon>Bacteria</taxon>
        <taxon>Bacillati</taxon>
        <taxon>Bacillota</taxon>
        <taxon>Clostridia</taxon>
        <taxon>Peptostreptococcales</taxon>
        <taxon>Natronincolaceae</taxon>
        <taxon>Natronincola</taxon>
    </lineage>
</organism>
<keyword evidence="3" id="KW-0808">Transferase</keyword>